<evidence type="ECO:0000313" key="2">
    <source>
        <dbReference type="Proteomes" id="UP001165064"/>
    </source>
</evidence>
<evidence type="ECO:0000313" key="1">
    <source>
        <dbReference type="EMBL" id="GME81467.1"/>
    </source>
</evidence>
<dbReference type="EMBL" id="BSXS01003526">
    <property type="protein sequence ID" value="GME81467.1"/>
    <property type="molecule type" value="Genomic_DNA"/>
</dbReference>
<proteinExistence type="predicted"/>
<gene>
    <name evidence="1" type="ORF">Amon02_000495300</name>
</gene>
<keyword evidence="2" id="KW-1185">Reference proteome</keyword>
<accession>A0ACB5T509</accession>
<reference evidence="1" key="1">
    <citation type="submission" date="2023-04" db="EMBL/GenBank/DDBJ databases">
        <title>Ambrosiozyma monospora NBRC 10751.</title>
        <authorList>
            <person name="Ichikawa N."/>
            <person name="Sato H."/>
            <person name="Tonouchi N."/>
        </authorList>
    </citation>
    <scope>NUCLEOTIDE SEQUENCE</scope>
    <source>
        <strain evidence="1">NBRC 10751</strain>
    </source>
</reference>
<organism evidence="1 2">
    <name type="scientific">Ambrosiozyma monospora</name>
    <name type="common">Yeast</name>
    <name type="synonym">Endomycopsis monosporus</name>
    <dbReference type="NCBI Taxonomy" id="43982"/>
    <lineage>
        <taxon>Eukaryota</taxon>
        <taxon>Fungi</taxon>
        <taxon>Dikarya</taxon>
        <taxon>Ascomycota</taxon>
        <taxon>Saccharomycotina</taxon>
        <taxon>Pichiomycetes</taxon>
        <taxon>Pichiales</taxon>
        <taxon>Pichiaceae</taxon>
        <taxon>Ambrosiozyma</taxon>
    </lineage>
</organism>
<sequence length="485" mass="52895">MQAISSTISSSFADQEPVKFFSTRETATYVSLLSGEFINTLSTIEEATGISDSSIQSTDSTAIHSGSSSVVDDNEMISELADDYNLSVSTSNSPKKKNFSSDSHYDHRDPESSDYNDITIDIDDDYFRPGCELDTNVCSASTIDIVLGCSFEEDLQNISHPVSPTASFDDQLDDTISAIAMDALLLLSAGTPESNYDYNVDPSMIIDKETGSELDVSDTVKPTISHNSTHRGRRQVWNRLTKWLHKKTSNAEIVNKDSTSTNAEEVKTGELSAFKTVKVDVENGDDNRSINSLLYELESLTELTPVSSIDMFEHMNCLSSNASSLASSAEYLSINDTVEADGSSPSVSDLLATEQNDNGYSPSISSSLVAEQDDGETIYFSDEGNMISTVYSLDDDETVIGDYCPSISSSLVAEQDDNETIYLPNKNSIIVADLKTNQTLKLTNGGRKTYKIVSFGFWDGLLKIPAYANSSILTEIKIDDNILNN</sequence>
<protein>
    <submittedName>
        <fullName evidence="1">Unnamed protein product</fullName>
    </submittedName>
</protein>
<name>A0ACB5T509_AMBMO</name>
<dbReference type="Proteomes" id="UP001165064">
    <property type="component" value="Unassembled WGS sequence"/>
</dbReference>
<comment type="caution">
    <text evidence="1">The sequence shown here is derived from an EMBL/GenBank/DDBJ whole genome shotgun (WGS) entry which is preliminary data.</text>
</comment>